<evidence type="ECO:0000313" key="5">
    <source>
        <dbReference type="Proteomes" id="UP000050497"/>
    </source>
</evidence>
<sequence>MMKTDDFEDPGLLAMTGEGPTGFQRAMAYRLAEWREGEAVLEMEIAEQHRNRVGVVHGGVLAALIDTACGFCGSYTDTPGEQRGVATLSLTTSFTAPARAGVLRTIGKKRGGGRNTFFASAEVFDSDGVMVAFGEGTFRYRTKKTTEY</sequence>
<dbReference type="SUPFAM" id="SSF54637">
    <property type="entry name" value="Thioesterase/thiol ester dehydrase-isomerase"/>
    <property type="match status" value="1"/>
</dbReference>
<feature type="domain" description="Thioesterase" evidence="3">
    <location>
        <begin position="54"/>
        <end position="130"/>
    </location>
</feature>
<dbReference type="NCBIfam" id="TIGR00369">
    <property type="entry name" value="unchar_dom_1"/>
    <property type="match status" value="1"/>
</dbReference>
<organism evidence="4 5">
    <name type="scientific">Saliniramus fredricksonii</name>
    <dbReference type="NCBI Taxonomy" id="1653334"/>
    <lineage>
        <taxon>Bacteria</taxon>
        <taxon>Pseudomonadati</taxon>
        <taxon>Pseudomonadota</taxon>
        <taxon>Alphaproteobacteria</taxon>
        <taxon>Hyphomicrobiales</taxon>
        <taxon>Salinarimonadaceae</taxon>
        <taxon>Saliniramus</taxon>
    </lineage>
</organism>
<dbReference type="PANTHER" id="PTHR21660:SF1">
    <property type="entry name" value="ACYL-COENZYME A THIOESTERASE 13"/>
    <property type="match status" value="1"/>
</dbReference>
<dbReference type="PANTHER" id="PTHR21660">
    <property type="entry name" value="THIOESTERASE SUPERFAMILY MEMBER-RELATED"/>
    <property type="match status" value="1"/>
</dbReference>
<comment type="caution">
    <text evidence="4">The sequence shown here is derived from an EMBL/GenBank/DDBJ whole genome shotgun (WGS) entry which is preliminary data.</text>
</comment>
<dbReference type="InterPro" id="IPR003736">
    <property type="entry name" value="PAAI_dom"/>
</dbReference>
<gene>
    <name evidence="4" type="ORF">HLUCCO17_08765</name>
</gene>
<dbReference type="GO" id="GO:0047617">
    <property type="term" value="F:fatty acyl-CoA hydrolase activity"/>
    <property type="evidence" value="ECO:0007669"/>
    <property type="project" value="InterPro"/>
</dbReference>
<name>A0A0P8A0T6_9HYPH</name>
<evidence type="ECO:0000259" key="3">
    <source>
        <dbReference type="Pfam" id="PF03061"/>
    </source>
</evidence>
<dbReference type="InterPro" id="IPR039298">
    <property type="entry name" value="ACOT13"/>
</dbReference>
<dbReference type="Proteomes" id="UP000050497">
    <property type="component" value="Unassembled WGS sequence"/>
</dbReference>
<accession>A0A0P8A0T6</accession>
<dbReference type="RefSeq" id="WP_238947222.1">
    <property type="nucleotide sequence ID" value="NZ_FMBM01000002.1"/>
</dbReference>
<evidence type="ECO:0000256" key="1">
    <source>
        <dbReference type="ARBA" id="ARBA00008324"/>
    </source>
</evidence>
<dbReference type="Pfam" id="PF03061">
    <property type="entry name" value="4HBT"/>
    <property type="match status" value="1"/>
</dbReference>
<proteinExistence type="inferred from homology"/>
<dbReference type="EMBL" id="LJSX01000011">
    <property type="protein sequence ID" value="KPQ10993.1"/>
    <property type="molecule type" value="Genomic_DNA"/>
</dbReference>
<dbReference type="Gene3D" id="3.10.129.10">
    <property type="entry name" value="Hotdog Thioesterase"/>
    <property type="match status" value="1"/>
</dbReference>
<dbReference type="InterPro" id="IPR029069">
    <property type="entry name" value="HotDog_dom_sf"/>
</dbReference>
<dbReference type="InterPro" id="IPR006683">
    <property type="entry name" value="Thioestr_dom"/>
</dbReference>
<dbReference type="AlphaFoldDB" id="A0A0P8A0T6"/>
<dbReference type="CDD" id="cd03443">
    <property type="entry name" value="PaaI_thioesterase"/>
    <property type="match status" value="1"/>
</dbReference>
<protein>
    <recommendedName>
        <fullName evidence="3">Thioesterase domain-containing protein</fullName>
    </recommendedName>
</protein>
<comment type="similarity">
    <text evidence="1">Belongs to the thioesterase PaaI family.</text>
</comment>
<keyword evidence="2" id="KW-0378">Hydrolase</keyword>
<dbReference type="STRING" id="1653334.GA0071312_2835"/>
<evidence type="ECO:0000313" key="4">
    <source>
        <dbReference type="EMBL" id="KPQ10993.1"/>
    </source>
</evidence>
<evidence type="ECO:0000256" key="2">
    <source>
        <dbReference type="ARBA" id="ARBA00022801"/>
    </source>
</evidence>
<reference evidence="4 5" key="1">
    <citation type="submission" date="2015-09" db="EMBL/GenBank/DDBJ databases">
        <title>Identification and resolution of microdiversity through metagenomic sequencing of parallel consortia.</title>
        <authorList>
            <person name="Nelson W.C."/>
            <person name="Romine M.F."/>
            <person name="Lindemann S.R."/>
        </authorList>
    </citation>
    <scope>NUCLEOTIDE SEQUENCE [LARGE SCALE GENOMIC DNA]</scope>
    <source>
        <strain evidence="4">HL-109</strain>
    </source>
</reference>